<dbReference type="AlphaFoldDB" id="A0A0N4XAU4"/>
<dbReference type="WBParaSite" id="HPLM_0002148901-mRNA-1">
    <property type="protein sequence ID" value="HPLM_0002148901-mRNA-1"/>
    <property type="gene ID" value="HPLM_0002148901"/>
</dbReference>
<reference evidence="1 2" key="2">
    <citation type="submission" date="2018-11" db="EMBL/GenBank/DDBJ databases">
        <authorList>
            <consortium name="Pathogen Informatics"/>
        </authorList>
    </citation>
    <scope>NUCLEOTIDE SEQUENCE [LARGE SCALE GENOMIC DNA]</scope>
    <source>
        <strain evidence="1 2">MHpl1</strain>
    </source>
</reference>
<keyword evidence="2" id="KW-1185">Reference proteome</keyword>
<gene>
    <name evidence="1" type="ORF">HPLM_LOCUS21478</name>
</gene>
<protein>
    <submittedName>
        <fullName evidence="3">Calponin-homology (CH) domain-containing protein</fullName>
    </submittedName>
</protein>
<evidence type="ECO:0000313" key="1">
    <source>
        <dbReference type="EMBL" id="VDO90191.1"/>
    </source>
</evidence>
<accession>A0A0N4XAU4</accession>
<name>A0A0N4XAU4_HAEPC</name>
<dbReference type="OrthoDB" id="21595at2759"/>
<dbReference type="OMA" id="TFACMEN"/>
<organism evidence="3">
    <name type="scientific">Haemonchus placei</name>
    <name type="common">Barber's pole worm</name>
    <dbReference type="NCBI Taxonomy" id="6290"/>
    <lineage>
        <taxon>Eukaryota</taxon>
        <taxon>Metazoa</taxon>
        <taxon>Ecdysozoa</taxon>
        <taxon>Nematoda</taxon>
        <taxon>Chromadorea</taxon>
        <taxon>Rhabditida</taxon>
        <taxon>Rhabditina</taxon>
        <taxon>Rhabditomorpha</taxon>
        <taxon>Strongyloidea</taxon>
        <taxon>Trichostrongylidae</taxon>
        <taxon>Haemonchus</taxon>
    </lineage>
</organism>
<proteinExistence type="predicted"/>
<evidence type="ECO:0000313" key="3">
    <source>
        <dbReference type="WBParaSite" id="HPLM_0002148901-mRNA-1"/>
    </source>
</evidence>
<dbReference type="EMBL" id="UZAF01023489">
    <property type="protein sequence ID" value="VDO90191.1"/>
    <property type="molecule type" value="Genomic_DNA"/>
</dbReference>
<dbReference type="InterPro" id="IPR036872">
    <property type="entry name" value="CH_dom_sf"/>
</dbReference>
<dbReference type="SUPFAM" id="SSF47576">
    <property type="entry name" value="Calponin-homology domain, CH-domain"/>
    <property type="match status" value="1"/>
</dbReference>
<dbReference type="Proteomes" id="UP000268014">
    <property type="component" value="Unassembled WGS sequence"/>
</dbReference>
<reference evidence="3" key="1">
    <citation type="submission" date="2017-02" db="UniProtKB">
        <authorList>
            <consortium name="WormBaseParasite"/>
        </authorList>
    </citation>
    <scope>IDENTIFICATION</scope>
</reference>
<dbReference type="STRING" id="6290.A0A0N4XAU4"/>
<sequence length="63" mass="7061">MASRTTAGGLGFAVRQKQDSKFNEVEGEMLLKWIKELSKENINTSGDRDNFLNLLKDGTLLCK</sequence>
<evidence type="ECO:0000313" key="2">
    <source>
        <dbReference type="Proteomes" id="UP000268014"/>
    </source>
</evidence>
<dbReference type="Gene3D" id="1.10.418.10">
    <property type="entry name" value="Calponin-like domain"/>
    <property type="match status" value="1"/>
</dbReference>